<dbReference type="InterPro" id="IPR007709">
    <property type="entry name" value="N-FG_amidohydro"/>
</dbReference>
<dbReference type="Proteomes" id="UP001162318">
    <property type="component" value="Unassembled WGS sequence"/>
</dbReference>
<accession>A0AA42WVL0</accession>
<dbReference type="EMBL" id="JAOCKX010000009">
    <property type="protein sequence ID" value="MDH2131196.1"/>
    <property type="molecule type" value="Genomic_DNA"/>
</dbReference>
<dbReference type="AlphaFoldDB" id="A0AA42WVL0"/>
<name>A0AA42WVL0_SPHYA</name>
<reference evidence="2" key="1">
    <citation type="submission" date="2022-09" db="EMBL/GenBank/DDBJ databases">
        <title>Intensive care unit water sources are persistently colonized with multi-drug resistant bacteria and are the site of extensive horizontal gene transfer of antibiotic resistance genes.</title>
        <authorList>
            <person name="Diorio-Toth L."/>
        </authorList>
    </citation>
    <scope>NUCLEOTIDE SEQUENCE</scope>
    <source>
        <strain evidence="2">GD03659</strain>
    </source>
</reference>
<evidence type="ECO:0000256" key="1">
    <source>
        <dbReference type="SAM" id="MobiDB-lite"/>
    </source>
</evidence>
<gene>
    <name evidence="2" type="ORF">N5J77_08690</name>
</gene>
<dbReference type="Gene3D" id="3.40.630.40">
    <property type="entry name" value="Zn-dependent exopeptidases"/>
    <property type="match status" value="1"/>
</dbReference>
<dbReference type="Pfam" id="PF05013">
    <property type="entry name" value="FGase"/>
    <property type="match status" value="1"/>
</dbReference>
<comment type="caution">
    <text evidence="2">The sequence shown here is derived from an EMBL/GenBank/DDBJ whole genome shotgun (WGS) entry which is preliminary data.</text>
</comment>
<protein>
    <submittedName>
        <fullName evidence="2">N-formylglutamate amidohydrolase</fullName>
    </submittedName>
</protein>
<sequence>MALDHFGTRPPTESTGAYDLHGPALPNGPLIVSVPHAGRDYSPELLALARVRPEVLRRLEDRGADMLAGPLVARGYSVLVARAPRAMIDLNRHERELDPVMVTGLPRDQPLQSSAKLRGGLGLIPRRLPGALELWQRPIPWEEARRRIETVHRPYHARLAQMMTAARERHGHAILIDLHSMPPLPPPAAGQAAPALVLGDRFGRSAATRLMMLAADVAAGHGVLTSQNHPYAGDHLIERHGRPERDFHALQLEVDRALYLDVTLDRPGPGLTRMQGVVAAMAEALANELPRSYAMAAE</sequence>
<feature type="region of interest" description="Disordered" evidence="1">
    <location>
        <begin position="1"/>
        <end position="21"/>
    </location>
</feature>
<dbReference type="SUPFAM" id="SSF53187">
    <property type="entry name" value="Zn-dependent exopeptidases"/>
    <property type="match status" value="1"/>
</dbReference>
<evidence type="ECO:0000313" key="3">
    <source>
        <dbReference type="Proteomes" id="UP001162318"/>
    </source>
</evidence>
<proteinExistence type="predicted"/>
<evidence type="ECO:0000313" key="2">
    <source>
        <dbReference type="EMBL" id="MDH2131196.1"/>
    </source>
</evidence>
<organism evidence="2 3">
    <name type="scientific">Sphingobium yanoikuyae</name>
    <name type="common">Sphingomonas yanoikuyae</name>
    <dbReference type="NCBI Taxonomy" id="13690"/>
    <lineage>
        <taxon>Bacteria</taxon>
        <taxon>Pseudomonadati</taxon>
        <taxon>Pseudomonadota</taxon>
        <taxon>Alphaproteobacteria</taxon>
        <taxon>Sphingomonadales</taxon>
        <taxon>Sphingomonadaceae</taxon>
        <taxon>Sphingobium</taxon>
    </lineage>
</organism>